<gene>
    <name evidence="2" type="ordered locus">Rpdx1_2502</name>
</gene>
<dbReference type="Proteomes" id="UP000001402">
    <property type="component" value="Chromosome"/>
</dbReference>
<sequence length="79" mass="8659">MKSLRDPLFRPEPTAIDARDTDRRLFIPTFLTIIAVIAAVLAVVIGVGTALRQMIPAPATKARPAPAPVVWIETQEARR</sequence>
<dbReference type="AlphaFoldDB" id="E6VFK1"/>
<evidence type="ECO:0000256" key="1">
    <source>
        <dbReference type="SAM" id="Phobius"/>
    </source>
</evidence>
<feature type="transmembrane region" description="Helical" evidence="1">
    <location>
        <begin position="25"/>
        <end position="51"/>
    </location>
</feature>
<proteinExistence type="predicted"/>
<keyword evidence="1" id="KW-0472">Membrane</keyword>
<organism evidence="2 3">
    <name type="scientific">Rhodopseudomonas palustris (strain DX-1)</name>
    <dbReference type="NCBI Taxonomy" id="652103"/>
    <lineage>
        <taxon>Bacteria</taxon>
        <taxon>Pseudomonadati</taxon>
        <taxon>Pseudomonadota</taxon>
        <taxon>Alphaproteobacteria</taxon>
        <taxon>Hyphomicrobiales</taxon>
        <taxon>Nitrobacteraceae</taxon>
        <taxon>Rhodopseudomonas</taxon>
    </lineage>
</organism>
<dbReference type="KEGG" id="rpx:Rpdx1_2502"/>
<reference evidence="2" key="1">
    <citation type="submission" date="2010-12" db="EMBL/GenBank/DDBJ databases">
        <title>Complete sequence of Rhodopseudomonas palustris DX-1.</title>
        <authorList>
            <consortium name="US DOE Joint Genome Institute"/>
            <person name="Lucas S."/>
            <person name="Copeland A."/>
            <person name="Lapidus A."/>
            <person name="Cheng J.-F."/>
            <person name="Goodwin L."/>
            <person name="Pitluck S."/>
            <person name="Misra M."/>
            <person name="Chertkov O."/>
            <person name="Detter J.C."/>
            <person name="Han C."/>
            <person name="Tapia R."/>
            <person name="Land M."/>
            <person name="Hauser L."/>
            <person name="Kyrpides N."/>
            <person name="Ivanova N."/>
            <person name="Ovchinnikova G."/>
            <person name="Logan B."/>
            <person name="Oda Y."/>
            <person name="Harwood C."/>
            <person name="Woyke T."/>
        </authorList>
    </citation>
    <scope>NUCLEOTIDE SEQUENCE [LARGE SCALE GENOMIC DNA]</scope>
    <source>
        <strain evidence="2">DX-1</strain>
    </source>
</reference>
<accession>E6VFK1</accession>
<dbReference type="BioCyc" id="RPAL652103:RPDX1_RS12300-MONOMER"/>
<keyword evidence="1" id="KW-1133">Transmembrane helix</keyword>
<dbReference type="HOGENOM" id="CLU_2603749_0_0_5"/>
<protein>
    <submittedName>
        <fullName evidence="2">Uncharacterized protein</fullName>
    </submittedName>
</protein>
<name>E6VFK1_RHOPX</name>
<evidence type="ECO:0000313" key="2">
    <source>
        <dbReference type="EMBL" id="ADU44093.1"/>
    </source>
</evidence>
<dbReference type="EMBL" id="CP002418">
    <property type="protein sequence ID" value="ADU44093.1"/>
    <property type="molecule type" value="Genomic_DNA"/>
</dbReference>
<keyword evidence="1" id="KW-0812">Transmembrane</keyword>
<evidence type="ECO:0000313" key="3">
    <source>
        <dbReference type="Proteomes" id="UP000001402"/>
    </source>
</evidence>